<gene>
    <name evidence="1" type="ORF">SS1G_05015</name>
</gene>
<accession>A7EI73</accession>
<evidence type="ECO:0000313" key="1">
    <source>
        <dbReference type="EMBL" id="EDO02539.1"/>
    </source>
</evidence>
<dbReference type="KEGG" id="ssl:SS1G_05015"/>
<dbReference type="AlphaFoldDB" id="A7EI73"/>
<dbReference type="Proteomes" id="UP000001312">
    <property type="component" value="Unassembled WGS sequence"/>
</dbReference>
<reference evidence="2" key="1">
    <citation type="journal article" date="2011" name="PLoS Genet.">
        <title>Genomic analysis of the necrotrophic fungal pathogens Sclerotinia sclerotiorum and Botrytis cinerea.</title>
        <authorList>
            <person name="Amselem J."/>
            <person name="Cuomo C.A."/>
            <person name="van Kan J.A."/>
            <person name="Viaud M."/>
            <person name="Benito E.P."/>
            <person name="Couloux A."/>
            <person name="Coutinho P.M."/>
            <person name="de Vries R.P."/>
            <person name="Dyer P.S."/>
            <person name="Fillinger S."/>
            <person name="Fournier E."/>
            <person name="Gout L."/>
            <person name="Hahn M."/>
            <person name="Kohn L."/>
            <person name="Lapalu N."/>
            <person name="Plummer K.M."/>
            <person name="Pradier J.M."/>
            <person name="Quevillon E."/>
            <person name="Sharon A."/>
            <person name="Simon A."/>
            <person name="ten Have A."/>
            <person name="Tudzynski B."/>
            <person name="Tudzynski P."/>
            <person name="Wincker P."/>
            <person name="Andrew M."/>
            <person name="Anthouard V."/>
            <person name="Beever R.E."/>
            <person name="Beffa R."/>
            <person name="Benoit I."/>
            <person name="Bouzid O."/>
            <person name="Brault B."/>
            <person name="Chen Z."/>
            <person name="Choquer M."/>
            <person name="Collemare J."/>
            <person name="Cotton P."/>
            <person name="Danchin E.G."/>
            <person name="Da Silva C."/>
            <person name="Gautier A."/>
            <person name="Giraud C."/>
            <person name="Giraud T."/>
            <person name="Gonzalez C."/>
            <person name="Grossetete S."/>
            <person name="Guldener U."/>
            <person name="Henrissat B."/>
            <person name="Howlett B.J."/>
            <person name="Kodira C."/>
            <person name="Kretschmer M."/>
            <person name="Lappartient A."/>
            <person name="Leroch M."/>
            <person name="Levis C."/>
            <person name="Mauceli E."/>
            <person name="Neuveglise C."/>
            <person name="Oeser B."/>
            <person name="Pearson M."/>
            <person name="Poulain J."/>
            <person name="Poussereau N."/>
            <person name="Quesneville H."/>
            <person name="Rascle C."/>
            <person name="Schumacher J."/>
            <person name="Segurens B."/>
            <person name="Sexton A."/>
            <person name="Silva E."/>
            <person name="Sirven C."/>
            <person name="Soanes D.M."/>
            <person name="Talbot N.J."/>
            <person name="Templeton M."/>
            <person name="Yandava C."/>
            <person name="Yarden O."/>
            <person name="Zeng Q."/>
            <person name="Rollins J.A."/>
            <person name="Lebrun M.H."/>
            <person name="Dickman M."/>
        </authorList>
    </citation>
    <scope>NUCLEOTIDE SEQUENCE [LARGE SCALE GENOMIC DNA]</scope>
    <source>
        <strain evidence="2">ATCC 18683 / 1980 / Ss-1</strain>
    </source>
</reference>
<organism evidence="1 2">
    <name type="scientific">Sclerotinia sclerotiorum (strain ATCC 18683 / 1980 / Ss-1)</name>
    <name type="common">White mold</name>
    <name type="synonym">Whetzelinia sclerotiorum</name>
    <dbReference type="NCBI Taxonomy" id="665079"/>
    <lineage>
        <taxon>Eukaryota</taxon>
        <taxon>Fungi</taxon>
        <taxon>Dikarya</taxon>
        <taxon>Ascomycota</taxon>
        <taxon>Pezizomycotina</taxon>
        <taxon>Leotiomycetes</taxon>
        <taxon>Helotiales</taxon>
        <taxon>Sclerotiniaceae</taxon>
        <taxon>Sclerotinia</taxon>
    </lineage>
</organism>
<dbReference type="InParanoid" id="A7EI73"/>
<protein>
    <submittedName>
        <fullName evidence="1">Uncharacterized protein</fullName>
    </submittedName>
</protein>
<dbReference type="GeneID" id="5490253"/>
<dbReference type="HOGENOM" id="CLU_2559680_0_0_1"/>
<name>A7EI73_SCLS1</name>
<keyword evidence="2" id="KW-1185">Reference proteome</keyword>
<dbReference type="RefSeq" id="XP_001593588.1">
    <property type="nucleotide sequence ID" value="XM_001593538.1"/>
</dbReference>
<evidence type="ECO:0000313" key="2">
    <source>
        <dbReference type="Proteomes" id="UP000001312"/>
    </source>
</evidence>
<dbReference type="EMBL" id="CH476626">
    <property type="protein sequence ID" value="EDO02539.1"/>
    <property type="molecule type" value="Genomic_DNA"/>
</dbReference>
<proteinExistence type="predicted"/>
<sequence length="82" mass="9075">MQYICICCQDPRRSTYPICSQGSSMQANRISGQNGNTLVLLGLVESSLAETLPLNEVRQIHVNSRMLSTIDETYVNVVMPEG</sequence>